<evidence type="ECO:0000259" key="7">
    <source>
        <dbReference type="Pfam" id="PF17776"/>
    </source>
</evidence>
<evidence type="ECO:0000313" key="8">
    <source>
        <dbReference type="EMBL" id="PIO35674.1"/>
    </source>
</evidence>
<dbReference type="PRINTS" id="PR00019">
    <property type="entry name" value="LEURICHRPT"/>
</dbReference>
<evidence type="ECO:0000256" key="6">
    <source>
        <dbReference type="ARBA" id="ARBA00023233"/>
    </source>
</evidence>
<dbReference type="Gene3D" id="3.80.10.10">
    <property type="entry name" value="Ribonuclease Inhibitor"/>
    <property type="match status" value="1"/>
</dbReference>
<dbReference type="Proteomes" id="UP000228934">
    <property type="component" value="Unassembled WGS sequence"/>
</dbReference>
<dbReference type="InterPro" id="IPR041267">
    <property type="entry name" value="NLRP_HD2"/>
</dbReference>
<evidence type="ECO:0000256" key="4">
    <source>
        <dbReference type="ARBA" id="ARBA00022843"/>
    </source>
</evidence>
<dbReference type="EMBL" id="KV925275">
    <property type="protein sequence ID" value="PIO35674.1"/>
    <property type="molecule type" value="Genomic_DNA"/>
</dbReference>
<name>A0A2G9S6F3_AQUCT</name>
<gene>
    <name evidence="8" type="ORF">AB205_0070900</name>
</gene>
<dbReference type="GO" id="GO:0005737">
    <property type="term" value="C:cytoplasm"/>
    <property type="evidence" value="ECO:0007669"/>
    <property type="project" value="UniProtKB-SubCell"/>
</dbReference>
<accession>A0A2G9S6F3</accession>
<evidence type="ECO:0000256" key="2">
    <source>
        <dbReference type="ARBA" id="ARBA00022490"/>
    </source>
</evidence>
<evidence type="ECO:0000256" key="5">
    <source>
        <dbReference type="ARBA" id="ARBA00023198"/>
    </source>
</evidence>
<keyword evidence="9" id="KW-1185">Reference proteome</keyword>
<organism evidence="8 9">
    <name type="scientific">Aquarana catesbeiana</name>
    <name type="common">American bullfrog</name>
    <name type="synonym">Rana catesbeiana</name>
    <dbReference type="NCBI Taxonomy" id="8400"/>
    <lineage>
        <taxon>Eukaryota</taxon>
        <taxon>Metazoa</taxon>
        <taxon>Chordata</taxon>
        <taxon>Craniata</taxon>
        <taxon>Vertebrata</taxon>
        <taxon>Euteleostomi</taxon>
        <taxon>Amphibia</taxon>
        <taxon>Batrachia</taxon>
        <taxon>Anura</taxon>
        <taxon>Neobatrachia</taxon>
        <taxon>Ranoidea</taxon>
        <taxon>Ranidae</taxon>
        <taxon>Aquarana</taxon>
    </lineage>
</organism>
<keyword evidence="6" id="KW-1271">Inflammasome</keyword>
<keyword evidence="2" id="KW-0963">Cytoplasm</keyword>
<dbReference type="Pfam" id="PF17776">
    <property type="entry name" value="NLRC4_HD2"/>
    <property type="match status" value="1"/>
</dbReference>
<dbReference type="AlphaFoldDB" id="A0A2G9S6F3"/>
<sequence>MFLNENLFYWSVRTETCYSFIHQSVQEFFAALYYVLDDSFGKEEGTSGAREEHSLPEICKGQSLRALSSQYPHLALAVQFLFGLLNENQVKTFSEITGINISLRVKSAIKEWTVKDFDGSSPIHAIVCLYETQDEDFIGSILSGCSHLRVDGSLSHYLWRDSNYSKQLSYCLKTLKSERFQDLRFEWLTVDPECQKNISPLLHRCQTVWFENCTFQKRYGTSFLRKDKTGDEEEEFSSLKDKMKLVNLSWLINPESKIEELGLIGCGLTSSCSNDLHSILITNPSLIKLDLSVNYLQDSGIKLLCDGLKDSSCTLQDLSLFGNNLTEGSSIHLASAIRNNQTLRKLDLSGNNLEGPHFSDLMTAVTTSRIEQLLLNSNKLEHTSCGVLAREIGKLQTLRKLDLSSNNLRGPFFSNLMKALTTTQIEELM</sequence>
<dbReference type="OrthoDB" id="8436363at2759"/>
<keyword evidence="4" id="KW-0832">Ubl conjugation</keyword>
<reference evidence="9" key="1">
    <citation type="journal article" date="2017" name="Nat. Commun.">
        <title>The North American bullfrog draft genome provides insight into hormonal regulation of long noncoding RNA.</title>
        <authorList>
            <person name="Hammond S.A."/>
            <person name="Warren R.L."/>
            <person name="Vandervalk B.P."/>
            <person name="Kucuk E."/>
            <person name="Khan H."/>
            <person name="Gibb E.A."/>
            <person name="Pandoh P."/>
            <person name="Kirk H."/>
            <person name="Zhao Y."/>
            <person name="Jones M."/>
            <person name="Mungall A.J."/>
            <person name="Coope R."/>
            <person name="Pleasance S."/>
            <person name="Moore R.A."/>
            <person name="Holt R.A."/>
            <person name="Round J.M."/>
            <person name="Ohora S."/>
            <person name="Walle B.V."/>
            <person name="Veldhoen N."/>
            <person name="Helbing C.C."/>
            <person name="Birol I."/>
        </authorList>
    </citation>
    <scope>NUCLEOTIDE SEQUENCE [LARGE SCALE GENOMIC DNA]</scope>
</reference>
<dbReference type="SUPFAM" id="SSF52047">
    <property type="entry name" value="RNI-like"/>
    <property type="match status" value="1"/>
</dbReference>
<evidence type="ECO:0000313" key="9">
    <source>
        <dbReference type="Proteomes" id="UP000228934"/>
    </source>
</evidence>
<dbReference type="Pfam" id="PF13516">
    <property type="entry name" value="LRR_6"/>
    <property type="match status" value="3"/>
</dbReference>
<evidence type="ECO:0000256" key="1">
    <source>
        <dbReference type="ARBA" id="ARBA00004110"/>
    </source>
</evidence>
<evidence type="ECO:0000256" key="3">
    <source>
        <dbReference type="ARBA" id="ARBA00022737"/>
    </source>
</evidence>
<feature type="domain" description="NACHT LRR and PYD" evidence="7">
    <location>
        <begin position="22"/>
        <end position="138"/>
    </location>
</feature>
<dbReference type="PANTHER" id="PTHR45690:SF19">
    <property type="entry name" value="NACHT, LRR AND PYD DOMAINS-CONTAINING PROTEIN 3"/>
    <property type="match status" value="1"/>
</dbReference>
<keyword evidence="3" id="KW-0677">Repeat</keyword>
<dbReference type="InterPro" id="IPR032675">
    <property type="entry name" value="LRR_dom_sf"/>
</dbReference>
<comment type="subcellular location">
    <subcellularLocation>
        <location evidence="1">Inflammasome</location>
    </subcellularLocation>
</comment>
<dbReference type="InterPro" id="IPR050637">
    <property type="entry name" value="NLRP_innate_immun_reg"/>
</dbReference>
<dbReference type="SMART" id="SM00368">
    <property type="entry name" value="LRR_RI"/>
    <property type="match status" value="4"/>
</dbReference>
<dbReference type="InterPro" id="IPR001611">
    <property type="entry name" value="Leu-rich_rpt"/>
</dbReference>
<protein>
    <recommendedName>
        <fullName evidence="7">NACHT LRR and PYD domain-containing protein</fullName>
    </recommendedName>
</protein>
<proteinExistence type="predicted"/>
<dbReference type="PANTHER" id="PTHR45690">
    <property type="entry name" value="NACHT, LRR AND PYD DOMAINS-CONTAINING PROTEIN 12"/>
    <property type="match status" value="1"/>
</dbReference>
<keyword evidence="5" id="KW-0395">Inflammatory response</keyword>